<dbReference type="EMBL" id="GBRH01233590">
    <property type="protein sequence ID" value="JAD64305.1"/>
    <property type="molecule type" value="Transcribed_RNA"/>
</dbReference>
<accession>A0A0A9BT01</accession>
<dbReference type="AlphaFoldDB" id="A0A0A9BT01"/>
<evidence type="ECO:0000313" key="1">
    <source>
        <dbReference type="EMBL" id="JAD64305.1"/>
    </source>
</evidence>
<proteinExistence type="predicted"/>
<protein>
    <submittedName>
        <fullName evidence="1">Uncharacterized protein</fullName>
    </submittedName>
</protein>
<name>A0A0A9BT01_ARUDO</name>
<reference evidence="1" key="2">
    <citation type="journal article" date="2015" name="Data Brief">
        <title>Shoot transcriptome of the giant reed, Arundo donax.</title>
        <authorList>
            <person name="Barrero R.A."/>
            <person name="Guerrero F.D."/>
            <person name="Moolhuijzen P."/>
            <person name="Goolsby J.A."/>
            <person name="Tidwell J."/>
            <person name="Bellgard S.E."/>
            <person name="Bellgard M.I."/>
        </authorList>
    </citation>
    <scope>NUCLEOTIDE SEQUENCE</scope>
    <source>
        <tissue evidence="1">Shoot tissue taken approximately 20 cm above the soil surface</tissue>
    </source>
</reference>
<reference evidence="1" key="1">
    <citation type="submission" date="2014-09" db="EMBL/GenBank/DDBJ databases">
        <authorList>
            <person name="Magalhaes I.L.F."/>
            <person name="Oliveira U."/>
            <person name="Santos F.R."/>
            <person name="Vidigal T.H.D.A."/>
            <person name="Brescovit A.D."/>
            <person name="Santos A.J."/>
        </authorList>
    </citation>
    <scope>NUCLEOTIDE SEQUENCE</scope>
    <source>
        <tissue evidence="1">Shoot tissue taken approximately 20 cm above the soil surface</tissue>
    </source>
</reference>
<organism evidence="1">
    <name type="scientific">Arundo donax</name>
    <name type="common">Giant reed</name>
    <name type="synonym">Donax arundinaceus</name>
    <dbReference type="NCBI Taxonomy" id="35708"/>
    <lineage>
        <taxon>Eukaryota</taxon>
        <taxon>Viridiplantae</taxon>
        <taxon>Streptophyta</taxon>
        <taxon>Embryophyta</taxon>
        <taxon>Tracheophyta</taxon>
        <taxon>Spermatophyta</taxon>
        <taxon>Magnoliopsida</taxon>
        <taxon>Liliopsida</taxon>
        <taxon>Poales</taxon>
        <taxon>Poaceae</taxon>
        <taxon>PACMAD clade</taxon>
        <taxon>Arundinoideae</taxon>
        <taxon>Arundineae</taxon>
        <taxon>Arundo</taxon>
    </lineage>
</organism>
<sequence>MHRRTQHRVYGGVDEETVERSNVLCFCNSYHAEVIDSFP</sequence>